<accession>A0A2N6UGT7</accession>
<keyword evidence="3 6" id="KW-0067">ATP-binding</keyword>
<dbReference type="GeneID" id="84579200"/>
<protein>
    <recommendedName>
        <fullName evidence="6">Iron-sulfur cluster carrier protein</fullName>
    </recommendedName>
</protein>
<dbReference type="AlphaFoldDB" id="A0A2N6UGT7"/>
<dbReference type="HAMAP" id="MF_02040">
    <property type="entry name" value="Mrp_NBP35"/>
    <property type="match status" value="1"/>
</dbReference>
<evidence type="ECO:0000313" key="7">
    <source>
        <dbReference type="EMBL" id="PMC80800.1"/>
    </source>
</evidence>
<keyword evidence="6" id="KW-0378">Hydrolase</keyword>
<evidence type="ECO:0000256" key="6">
    <source>
        <dbReference type="HAMAP-Rule" id="MF_02040"/>
    </source>
</evidence>
<dbReference type="CDD" id="cd02037">
    <property type="entry name" value="Mrp_NBP35"/>
    <property type="match status" value="1"/>
</dbReference>
<keyword evidence="4 6" id="KW-0408">Iron</keyword>
<organism evidence="7 8">
    <name type="scientific">Anaerococcus hydrogenalis</name>
    <dbReference type="NCBI Taxonomy" id="33029"/>
    <lineage>
        <taxon>Bacteria</taxon>
        <taxon>Bacillati</taxon>
        <taxon>Bacillota</taxon>
        <taxon>Tissierellia</taxon>
        <taxon>Tissierellales</taxon>
        <taxon>Peptoniphilaceae</taxon>
        <taxon>Anaerococcus</taxon>
    </lineage>
</organism>
<dbReference type="GO" id="GO:0046872">
    <property type="term" value="F:metal ion binding"/>
    <property type="evidence" value="ECO:0007669"/>
    <property type="project" value="UniProtKB-KW"/>
</dbReference>
<dbReference type="InterPro" id="IPR044304">
    <property type="entry name" value="NUBPL-like"/>
</dbReference>
<comment type="similarity">
    <text evidence="6">Belongs to the Mrp/NBP35 ATP-binding proteins family.</text>
</comment>
<dbReference type="GO" id="GO:0016887">
    <property type="term" value="F:ATP hydrolysis activity"/>
    <property type="evidence" value="ECO:0007669"/>
    <property type="project" value="UniProtKB-UniRule"/>
</dbReference>
<keyword evidence="2 6" id="KW-0547">Nucleotide-binding</keyword>
<dbReference type="GO" id="GO:0140663">
    <property type="term" value="F:ATP-dependent FeS chaperone activity"/>
    <property type="evidence" value="ECO:0007669"/>
    <property type="project" value="InterPro"/>
</dbReference>
<dbReference type="InterPro" id="IPR027417">
    <property type="entry name" value="P-loop_NTPase"/>
</dbReference>
<dbReference type="Proteomes" id="UP000235658">
    <property type="component" value="Unassembled WGS sequence"/>
</dbReference>
<sequence>MTENKMNLDKFIIKPKEGSKIKKTIAVMSGKGGVGKSSVTSMLAAKLSKNGNKVAILDADITGPSIPQAFGIEDSVRSLEDGTLIAPESKGGIKIMSINLVLQDKSAPVVWRSSIVNNVLKQFYTDVAWGEIDYLLIDMPPGTSDIPLTVFQSLNIDGVVAVTTPQDLVGMVVEKSLNMAKMMGKTTLGLVENMSYFKAPDTGNIYKIFGEGSTEKTAEKFGIDTVSKLAINPEITSLIDQGKIEDLDEKDLDNLIEKIENL</sequence>
<evidence type="ECO:0000256" key="3">
    <source>
        <dbReference type="ARBA" id="ARBA00022840"/>
    </source>
</evidence>
<reference evidence="7 8" key="1">
    <citation type="submission" date="2017-09" db="EMBL/GenBank/DDBJ databases">
        <title>Bacterial strain isolated from the female urinary microbiota.</title>
        <authorList>
            <person name="Thomas-White K."/>
            <person name="Kumar N."/>
            <person name="Forster S."/>
            <person name="Putonti C."/>
            <person name="Lawley T."/>
            <person name="Wolfe A.J."/>
        </authorList>
    </citation>
    <scope>NUCLEOTIDE SEQUENCE [LARGE SCALE GENOMIC DNA]</scope>
    <source>
        <strain evidence="7 8">UMB0204</strain>
    </source>
</reference>
<dbReference type="InterPro" id="IPR000808">
    <property type="entry name" value="Mrp-like_CS"/>
</dbReference>
<dbReference type="SUPFAM" id="SSF52540">
    <property type="entry name" value="P-loop containing nucleoside triphosphate hydrolases"/>
    <property type="match status" value="1"/>
</dbReference>
<gene>
    <name evidence="7" type="ORF">CJ192_08385</name>
</gene>
<evidence type="ECO:0000256" key="5">
    <source>
        <dbReference type="ARBA" id="ARBA00023014"/>
    </source>
</evidence>
<dbReference type="FunFam" id="3.40.50.300:FF:001119">
    <property type="entry name" value="Iron-sulfur cluster carrier protein"/>
    <property type="match status" value="1"/>
</dbReference>
<dbReference type="InterPro" id="IPR019591">
    <property type="entry name" value="Mrp/NBP35_ATP-bd"/>
</dbReference>
<dbReference type="Pfam" id="PF10609">
    <property type="entry name" value="ParA"/>
    <property type="match status" value="1"/>
</dbReference>
<dbReference type="Gene3D" id="3.40.50.300">
    <property type="entry name" value="P-loop containing nucleotide triphosphate hydrolases"/>
    <property type="match status" value="1"/>
</dbReference>
<dbReference type="PROSITE" id="PS01215">
    <property type="entry name" value="MRP"/>
    <property type="match status" value="1"/>
</dbReference>
<keyword evidence="1 6" id="KW-0479">Metal-binding</keyword>
<comment type="function">
    <text evidence="6">Binds and transfers iron-sulfur (Fe-S) clusters to target apoproteins. Can hydrolyze ATP.</text>
</comment>
<evidence type="ECO:0000313" key="8">
    <source>
        <dbReference type="Proteomes" id="UP000235658"/>
    </source>
</evidence>
<feature type="binding site" evidence="6">
    <location>
        <begin position="30"/>
        <end position="37"/>
    </location>
    <ligand>
        <name>ATP</name>
        <dbReference type="ChEBI" id="CHEBI:30616"/>
    </ligand>
</feature>
<dbReference type="EMBL" id="PNHP01000007">
    <property type="protein sequence ID" value="PMC80800.1"/>
    <property type="molecule type" value="Genomic_DNA"/>
</dbReference>
<dbReference type="InterPro" id="IPR033756">
    <property type="entry name" value="YlxH/NBP35"/>
</dbReference>
<dbReference type="GO" id="GO:0051539">
    <property type="term" value="F:4 iron, 4 sulfur cluster binding"/>
    <property type="evidence" value="ECO:0007669"/>
    <property type="project" value="TreeGrafter"/>
</dbReference>
<dbReference type="PANTHER" id="PTHR42961:SF2">
    <property type="entry name" value="IRON-SULFUR PROTEIN NUBPL"/>
    <property type="match status" value="1"/>
</dbReference>
<keyword evidence="5 6" id="KW-0411">Iron-sulfur</keyword>
<name>A0A2N6UGT7_9FIRM</name>
<proteinExistence type="inferred from homology"/>
<evidence type="ECO:0000256" key="1">
    <source>
        <dbReference type="ARBA" id="ARBA00022723"/>
    </source>
</evidence>
<dbReference type="GO" id="GO:0005524">
    <property type="term" value="F:ATP binding"/>
    <property type="evidence" value="ECO:0007669"/>
    <property type="project" value="UniProtKB-UniRule"/>
</dbReference>
<dbReference type="RefSeq" id="WP_102198460.1">
    <property type="nucleotide sequence ID" value="NZ_PNHP01000007.1"/>
</dbReference>
<dbReference type="PANTHER" id="PTHR42961">
    <property type="entry name" value="IRON-SULFUR PROTEIN NUBPL"/>
    <property type="match status" value="1"/>
</dbReference>
<dbReference type="GO" id="GO:0016226">
    <property type="term" value="P:iron-sulfur cluster assembly"/>
    <property type="evidence" value="ECO:0007669"/>
    <property type="project" value="InterPro"/>
</dbReference>
<evidence type="ECO:0000256" key="4">
    <source>
        <dbReference type="ARBA" id="ARBA00023004"/>
    </source>
</evidence>
<comment type="caution">
    <text evidence="7">The sequence shown here is derived from an EMBL/GenBank/DDBJ whole genome shotgun (WGS) entry which is preliminary data.</text>
</comment>
<evidence type="ECO:0000256" key="2">
    <source>
        <dbReference type="ARBA" id="ARBA00022741"/>
    </source>
</evidence>
<comment type="subunit">
    <text evidence="6">Homodimer.</text>
</comment>